<dbReference type="AlphaFoldDB" id="A0A8J8SHN2"/>
<accession>A0A8J8SHN2</accession>
<dbReference type="KEGG" id="vpy:HZI73_15500"/>
<feature type="domain" description="SH3b" evidence="2">
    <location>
        <begin position="52"/>
        <end position="119"/>
    </location>
</feature>
<dbReference type="Proteomes" id="UP000683246">
    <property type="component" value="Chromosome"/>
</dbReference>
<feature type="chain" id="PRO_5035233884" evidence="1">
    <location>
        <begin position="26"/>
        <end position="430"/>
    </location>
</feature>
<gene>
    <name evidence="3" type="ORF">HZI73_15500</name>
</gene>
<dbReference type="Gene3D" id="2.30.30.40">
    <property type="entry name" value="SH3 Domains"/>
    <property type="match status" value="1"/>
</dbReference>
<evidence type="ECO:0000313" key="4">
    <source>
        <dbReference type="Proteomes" id="UP000683246"/>
    </source>
</evidence>
<reference evidence="3" key="1">
    <citation type="submission" date="2020-07" db="EMBL/GenBank/DDBJ databases">
        <title>Vallitalea pronyensis genome.</title>
        <authorList>
            <person name="Postec A."/>
        </authorList>
    </citation>
    <scope>NUCLEOTIDE SEQUENCE</scope>
    <source>
        <strain evidence="3">FatNI3</strain>
    </source>
</reference>
<dbReference type="RefSeq" id="WP_212694292.1">
    <property type="nucleotide sequence ID" value="NZ_CP058649.1"/>
</dbReference>
<evidence type="ECO:0000313" key="3">
    <source>
        <dbReference type="EMBL" id="QUI23607.1"/>
    </source>
</evidence>
<protein>
    <submittedName>
        <fullName evidence="3">SH3 domain-containing protein</fullName>
    </submittedName>
</protein>
<dbReference type="InterPro" id="IPR003646">
    <property type="entry name" value="SH3-like_bac-type"/>
</dbReference>
<keyword evidence="4" id="KW-1185">Reference proteome</keyword>
<feature type="signal peptide" evidence="1">
    <location>
        <begin position="1"/>
        <end position="25"/>
    </location>
</feature>
<dbReference type="Pfam" id="PF08239">
    <property type="entry name" value="SH3_3"/>
    <property type="match status" value="1"/>
</dbReference>
<dbReference type="SMART" id="SM00287">
    <property type="entry name" value="SH3b"/>
    <property type="match status" value="1"/>
</dbReference>
<sequence>MQRISITIMLLLTCLLIAGCGKSNKQEVNQDKVISDADPVTDKPIHVPIKERDFITIKAAVLNIRKEPSKDSDILGKTVQGQDFTVQEVVEDEEGQEWYAITYKNGTGYVAGWYCSRNKSQSIDLLGYADYTIIDAKWLEKDIIVLLRHKDKDHYQYLKYHVETKQHKAFYSDDKKVWNFWDAKNLENNQFAVCLSDRVLVFDSDDLTLTKEVIIQGTDNNEGLYTEYNILYDGTIIYITDHEIRKKAIHNEEDVSIYKVETSDATENILMAPRWSAYGTKISSYLMKSQTEQVLLIMDKQGQNVKEIPIENTMTDWLDDKYLFGYNTSNEEHKGYVINSATGKVRKLNLTKYIEDIKGSAHVQNSSLMALYNTDDIYIMKDMVQQDLLKYTLPGRPGNDHLYFNQMGHKVICMQVKNHTLILYHLELYE</sequence>
<organism evidence="3 4">
    <name type="scientific">Vallitalea pronyensis</name>
    <dbReference type="NCBI Taxonomy" id="1348613"/>
    <lineage>
        <taxon>Bacteria</taxon>
        <taxon>Bacillati</taxon>
        <taxon>Bacillota</taxon>
        <taxon>Clostridia</taxon>
        <taxon>Lachnospirales</taxon>
        <taxon>Vallitaleaceae</taxon>
        <taxon>Vallitalea</taxon>
    </lineage>
</organism>
<name>A0A8J8SHN2_9FIRM</name>
<evidence type="ECO:0000259" key="2">
    <source>
        <dbReference type="PROSITE" id="PS51781"/>
    </source>
</evidence>
<dbReference type="PROSITE" id="PS51257">
    <property type="entry name" value="PROKAR_LIPOPROTEIN"/>
    <property type="match status" value="1"/>
</dbReference>
<dbReference type="PROSITE" id="PS51781">
    <property type="entry name" value="SH3B"/>
    <property type="match status" value="1"/>
</dbReference>
<evidence type="ECO:0000256" key="1">
    <source>
        <dbReference type="SAM" id="SignalP"/>
    </source>
</evidence>
<proteinExistence type="predicted"/>
<keyword evidence="1" id="KW-0732">Signal</keyword>
<dbReference type="EMBL" id="CP058649">
    <property type="protein sequence ID" value="QUI23607.1"/>
    <property type="molecule type" value="Genomic_DNA"/>
</dbReference>